<feature type="transmembrane region" description="Helical" evidence="1">
    <location>
        <begin position="49"/>
        <end position="73"/>
    </location>
</feature>
<reference evidence="2 3" key="1">
    <citation type="submission" date="2019-01" db="EMBL/GenBank/DDBJ databases">
        <title>Litorilituus lipolytica sp. nov., isolated from intertidal sand of the Yellow Sea in China.</title>
        <authorList>
            <person name="Liu A."/>
        </authorList>
    </citation>
    <scope>NUCLEOTIDE SEQUENCE [LARGE SCALE GENOMIC DNA]</scope>
    <source>
        <strain evidence="2 3">RZ04</strain>
    </source>
</reference>
<accession>A0A502KSF9</accession>
<feature type="transmembrane region" description="Helical" evidence="1">
    <location>
        <begin position="85"/>
        <end position="107"/>
    </location>
</feature>
<keyword evidence="3" id="KW-1185">Reference proteome</keyword>
<keyword evidence="1" id="KW-1133">Transmembrane helix</keyword>
<feature type="transmembrane region" description="Helical" evidence="1">
    <location>
        <begin position="14"/>
        <end position="37"/>
    </location>
</feature>
<dbReference type="RefSeq" id="WP_140604575.1">
    <property type="nucleotide sequence ID" value="NZ_SAWY01000036.1"/>
</dbReference>
<sequence>MNNYIPPSQARRNWLLISLTFVFFFILIEIVLIKLFWSDDYGLLGSHINFLLSSLKAFIFNFSSVMFTEYVFTLEDLKLKEKLKLFAVTTVSLSLIFSALISWFLVWRKSAKIVDIKVMGGEIVKS</sequence>
<comment type="caution">
    <text evidence="2">The sequence shown here is derived from an EMBL/GenBank/DDBJ whole genome shotgun (WGS) entry which is preliminary data.</text>
</comment>
<keyword evidence="1" id="KW-0812">Transmembrane</keyword>
<dbReference type="AlphaFoldDB" id="A0A502KSF9"/>
<gene>
    <name evidence="2" type="ORF">EPA86_13780</name>
</gene>
<organism evidence="2 3">
    <name type="scientific">Litorilituus lipolyticus</name>
    <dbReference type="NCBI Taxonomy" id="2491017"/>
    <lineage>
        <taxon>Bacteria</taxon>
        <taxon>Pseudomonadati</taxon>
        <taxon>Pseudomonadota</taxon>
        <taxon>Gammaproteobacteria</taxon>
        <taxon>Alteromonadales</taxon>
        <taxon>Colwelliaceae</taxon>
        <taxon>Litorilituus</taxon>
    </lineage>
</organism>
<name>A0A502KSF9_9GAMM</name>
<protein>
    <submittedName>
        <fullName evidence="2">Uncharacterized protein</fullName>
    </submittedName>
</protein>
<proteinExistence type="predicted"/>
<dbReference type="Proteomes" id="UP000315303">
    <property type="component" value="Unassembled WGS sequence"/>
</dbReference>
<evidence type="ECO:0000313" key="2">
    <source>
        <dbReference type="EMBL" id="TPH13259.1"/>
    </source>
</evidence>
<dbReference type="EMBL" id="SAWY01000036">
    <property type="protein sequence ID" value="TPH13259.1"/>
    <property type="molecule type" value="Genomic_DNA"/>
</dbReference>
<evidence type="ECO:0000313" key="3">
    <source>
        <dbReference type="Proteomes" id="UP000315303"/>
    </source>
</evidence>
<evidence type="ECO:0000256" key="1">
    <source>
        <dbReference type="SAM" id="Phobius"/>
    </source>
</evidence>
<keyword evidence="1" id="KW-0472">Membrane</keyword>